<evidence type="ECO:0000256" key="10">
    <source>
        <dbReference type="ARBA" id="ARBA00023004"/>
    </source>
</evidence>
<dbReference type="PRINTS" id="PR00385">
    <property type="entry name" value="P450"/>
</dbReference>
<organism evidence="16">
    <name type="scientific">Homalodisca liturata</name>
    <dbReference type="NCBI Taxonomy" id="320908"/>
    <lineage>
        <taxon>Eukaryota</taxon>
        <taxon>Metazoa</taxon>
        <taxon>Ecdysozoa</taxon>
        <taxon>Arthropoda</taxon>
        <taxon>Hexapoda</taxon>
        <taxon>Insecta</taxon>
        <taxon>Pterygota</taxon>
        <taxon>Neoptera</taxon>
        <taxon>Paraneoptera</taxon>
        <taxon>Hemiptera</taxon>
        <taxon>Auchenorrhyncha</taxon>
        <taxon>Membracoidea</taxon>
        <taxon>Cicadellidae</taxon>
        <taxon>Cicadellinae</taxon>
        <taxon>Proconiini</taxon>
        <taxon>Homalodisca</taxon>
    </lineage>
</organism>
<feature type="binding site" description="axial binding residue" evidence="13">
    <location>
        <position position="465"/>
    </location>
    <ligand>
        <name>heme</name>
        <dbReference type="ChEBI" id="CHEBI:30413"/>
    </ligand>
    <ligandPart>
        <name>Fe</name>
        <dbReference type="ChEBI" id="CHEBI:18248"/>
    </ligandPart>
</feature>
<evidence type="ECO:0000256" key="4">
    <source>
        <dbReference type="ARBA" id="ARBA00010617"/>
    </source>
</evidence>
<evidence type="ECO:0000256" key="8">
    <source>
        <dbReference type="ARBA" id="ARBA00022848"/>
    </source>
</evidence>
<dbReference type="GO" id="GO:0016705">
    <property type="term" value="F:oxidoreductase activity, acting on paired donors, with incorporation or reduction of molecular oxygen"/>
    <property type="evidence" value="ECO:0007669"/>
    <property type="project" value="InterPro"/>
</dbReference>
<dbReference type="GO" id="GO:0020037">
    <property type="term" value="F:heme binding"/>
    <property type="evidence" value="ECO:0007669"/>
    <property type="project" value="InterPro"/>
</dbReference>
<comment type="subcellular location">
    <subcellularLocation>
        <location evidence="3">Endoplasmic reticulum membrane</location>
        <topology evidence="3">Peripheral membrane protein</topology>
    </subcellularLocation>
    <subcellularLocation>
        <location evidence="2">Microsome membrane</location>
        <topology evidence="2">Peripheral membrane protein</topology>
    </subcellularLocation>
</comment>
<dbReference type="AlphaFoldDB" id="A0A1B6K711"/>
<keyword evidence="7" id="KW-0256">Endoplasmic reticulum</keyword>
<evidence type="ECO:0000313" key="16">
    <source>
        <dbReference type="EMBL" id="JAT07232.1"/>
    </source>
</evidence>
<dbReference type="PRINTS" id="PR00463">
    <property type="entry name" value="EP450I"/>
</dbReference>
<dbReference type="InterPro" id="IPR001128">
    <property type="entry name" value="Cyt_P450"/>
</dbReference>
<accession>A0A1B6K711</accession>
<dbReference type="GO" id="GO:0004497">
    <property type="term" value="F:monooxygenase activity"/>
    <property type="evidence" value="ECO:0007669"/>
    <property type="project" value="UniProtKB-KW"/>
</dbReference>
<keyword evidence="15" id="KW-1133">Transmembrane helix</keyword>
<dbReference type="PROSITE" id="PS00086">
    <property type="entry name" value="CYTOCHROME_P450"/>
    <property type="match status" value="1"/>
</dbReference>
<evidence type="ECO:0000256" key="15">
    <source>
        <dbReference type="SAM" id="Phobius"/>
    </source>
</evidence>
<comment type="similarity">
    <text evidence="4 14">Belongs to the cytochrome P450 family.</text>
</comment>
<evidence type="ECO:0000256" key="12">
    <source>
        <dbReference type="ARBA" id="ARBA00023136"/>
    </source>
</evidence>
<dbReference type="InterPro" id="IPR050476">
    <property type="entry name" value="Insect_CytP450_Detox"/>
</dbReference>
<reference evidence="16" key="1">
    <citation type="submission" date="2015-11" db="EMBL/GenBank/DDBJ databases">
        <title>De novo transcriptome assembly of four potential Pierce s Disease insect vectors from Arizona vineyards.</title>
        <authorList>
            <person name="Tassone E.E."/>
        </authorList>
    </citation>
    <scope>NUCLEOTIDE SEQUENCE</scope>
</reference>
<dbReference type="CDD" id="cd11056">
    <property type="entry name" value="CYP6-like"/>
    <property type="match status" value="1"/>
</dbReference>
<evidence type="ECO:0000256" key="6">
    <source>
        <dbReference type="ARBA" id="ARBA00022723"/>
    </source>
</evidence>
<dbReference type="EMBL" id="GECU01000475">
    <property type="protein sequence ID" value="JAT07232.1"/>
    <property type="molecule type" value="Transcribed_RNA"/>
</dbReference>
<evidence type="ECO:0000256" key="2">
    <source>
        <dbReference type="ARBA" id="ARBA00004174"/>
    </source>
</evidence>
<evidence type="ECO:0000256" key="1">
    <source>
        <dbReference type="ARBA" id="ARBA00001971"/>
    </source>
</evidence>
<dbReference type="PANTHER" id="PTHR24292">
    <property type="entry name" value="CYTOCHROME P450"/>
    <property type="match status" value="1"/>
</dbReference>
<evidence type="ECO:0000256" key="14">
    <source>
        <dbReference type="RuleBase" id="RU000461"/>
    </source>
</evidence>
<dbReference type="InterPro" id="IPR036396">
    <property type="entry name" value="Cyt_P450_sf"/>
</dbReference>
<keyword evidence="11 14" id="KW-0503">Monooxygenase</keyword>
<keyword evidence="5 13" id="KW-0349">Heme</keyword>
<evidence type="ECO:0000256" key="9">
    <source>
        <dbReference type="ARBA" id="ARBA00023002"/>
    </source>
</evidence>
<evidence type="ECO:0000256" key="7">
    <source>
        <dbReference type="ARBA" id="ARBA00022824"/>
    </source>
</evidence>
<keyword evidence="9 14" id="KW-0560">Oxidoreductase</keyword>
<feature type="transmembrane region" description="Helical" evidence="15">
    <location>
        <begin position="12"/>
        <end position="28"/>
    </location>
</feature>
<dbReference type="GO" id="GO:0005506">
    <property type="term" value="F:iron ion binding"/>
    <property type="evidence" value="ECO:0007669"/>
    <property type="project" value="InterPro"/>
</dbReference>
<keyword evidence="12 15" id="KW-0472">Membrane</keyword>
<dbReference type="PANTHER" id="PTHR24292:SF54">
    <property type="entry name" value="CYP9F3-RELATED"/>
    <property type="match status" value="1"/>
</dbReference>
<dbReference type="SUPFAM" id="SSF48264">
    <property type="entry name" value="Cytochrome P450"/>
    <property type="match status" value="1"/>
</dbReference>
<evidence type="ECO:0000256" key="13">
    <source>
        <dbReference type="PIRSR" id="PIRSR602401-1"/>
    </source>
</evidence>
<dbReference type="Gene3D" id="1.10.630.10">
    <property type="entry name" value="Cytochrome P450"/>
    <property type="match status" value="1"/>
</dbReference>
<sequence length="527" mass="61586">MGILIDSTTAEFLIASLLIFWLTYLYFVKDYGYWEDRNVPHVPPEFPFGSIKRHILGCSYLGDSFDGIYKHFKDERFVGIFMIRNPAVLVRDPELVRMVLQKDFYHFTDHYSFKTNPKDYLMNHLYALKGQEWKAMRMKLSPAYTAVKIKTMFFLVKECSYILREVVGKLIDQSNSLDVKDVLSRFTTDVIASCAFGIESNSLSNKESKFYQLGLKSMNRDFLMLLKLFLYISFPVFEKYHCFNFMDRSIVEFFTAAVRSTVEYREKNNVSRLDFLDLLIKLRQNQSILEEGERLPDFSGSSRSEIKEGLTIEEITAETYLFFTAGFETTSNTTMFCLYELACNVRIQDQLYWEVEEVLDRHEGNISYQALQEMTYLDQVINETLRRYPPFPYLSRCCSKDYVVPDSTLTIKKGQEVIIPLYSFHHDTKYFPDPYSFDPERFSPKKHKTWHPYAYLPFGEGPRMCIGQKFGLMNVKTALATLIADYQISLTPETEVPLKLKNDSFTTVPSTPLLLIFTRRKENVNAT</sequence>
<dbReference type="InterPro" id="IPR002401">
    <property type="entry name" value="Cyt_P450_E_grp-I"/>
</dbReference>
<evidence type="ECO:0000256" key="5">
    <source>
        <dbReference type="ARBA" id="ARBA00022617"/>
    </source>
</evidence>
<proteinExistence type="inferred from homology"/>
<dbReference type="GO" id="GO:0005789">
    <property type="term" value="C:endoplasmic reticulum membrane"/>
    <property type="evidence" value="ECO:0007669"/>
    <property type="project" value="UniProtKB-SubCell"/>
</dbReference>
<gene>
    <name evidence="16" type="ORF">g.10824</name>
</gene>
<keyword evidence="8" id="KW-0492">Microsome</keyword>
<name>A0A1B6K711_9HEMI</name>
<evidence type="ECO:0008006" key="17">
    <source>
        <dbReference type="Google" id="ProtNLM"/>
    </source>
</evidence>
<dbReference type="InterPro" id="IPR017972">
    <property type="entry name" value="Cyt_P450_CS"/>
</dbReference>
<keyword evidence="15" id="KW-0812">Transmembrane</keyword>
<keyword evidence="6 13" id="KW-0479">Metal-binding</keyword>
<comment type="cofactor">
    <cofactor evidence="1 13">
        <name>heme</name>
        <dbReference type="ChEBI" id="CHEBI:30413"/>
    </cofactor>
</comment>
<protein>
    <recommendedName>
        <fullName evidence="17">Cytochrome P450</fullName>
    </recommendedName>
</protein>
<dbReference type="Pfam" id="PF00067">
    <property type="entry name" value="p450"/>
    <property type="match status" value="1"/>
</dbReference>
<keyword evidence="10 13" id="KW-0408">Iron</keyword>
<dbReference type="FunFam" id="1.10.630.10:FF:000042">
    <property type="entry name" value="Cytochrome P450"/>
    <property type="match status" value="1"/>
</dbReference>
<evidence type="ECO:0000256" key="3">
    <source>
        <dbReference type="ARBA" id="ARBA00004406"/>
    </source>
</evidence>
<evidence type="ECO:0000256" key="11">
    <source>
        <dbReference type="ARBA" id="ARBA00023033"/>
    </source>
</evidence>